<feature type="transmembrane region" description="Helical" evidence="2">
    <location>
        <begin position="9"/>
        <end position="27"/>
    </location>
</feature>
<name>A0ABV5FQ22_9FLAO</name>
<keyword evidence="2" id="KW-0812">Transmembrane</keyword>
<proteinExistence type="predicted"/>
<evidence type="ECO:0000256" key="1">
    <source>
        <dbReference type="SAM" id="Coils"/>
    </source>
</evidence>
<evidence type="ECO:0000256" key="2">
    <source>
        <dbReference type="SAM" id="Phobius"/>
    </source>
</evidence>
<organism evidence="3 4">
    <name type="scientific">Flavobacterium branchiarum</name>
    <dbReference type="NCBI Taxonomy" id="1114870"/>
    <lineage>
        <taxon>Bacteria</taxon>
        <taxon>Pseudomonadati</taxon>
        <taxon>Bacteroidota</taxon>
        <taxon>Flavobacteriia</taxon>
        <taxon>Flavobacteriales</taxon>
        <taxon>Flavobacteriaceae</taxon>
        <taxon>Flavobacterium</taxon>
    </lineage>
</organism>
<gene>
    <name evidence="3" type="ORF">ACFFUQ_15735</name>
</gene>
<keyword evidence="1" id="KW-0175">Coiled coil</keyword>
<dbReference type="RefSeq" id="WP_290267805.1">
    <property type="nucleotide sequence ID" value="NZ_JAUFQQ010000005.1"/>
</dbReference>
<evidence type="ECO:0000313" key="3">
    <source>
        <dbReference type="EMBL" id="MFB9065472.1"/>
    </source>
</evidence>
<sequence>MREKGLNNWLKFFVIVLISGLGVAFVVKNDSDELAENDTKALENTTNVGKVNQKDSNKQNILDSLTSLKLDYDVAILEKTALSEQLELERKNVENLMEIVKASEKPSSSQIEVYRKQLLGLKSMLNAKVLEINQLKNHNKKLLTEIEGQNVRIDKNKRVYDTLVSKQKELESTLKTASKLTLSNFKVVALRDKRSGEELETNKGSKAEKLKASFSINGNSIAKTGKKVFYVQVLDQDNFVLGENKLIEFDENSALVYSFIVAVDFQHKPVSVYGILNTRGRKFQKGVYFVNFFDKDELVGTASIVLG</sequence>
<reference evidence="3 4" key="1">
    <citation type="submission" date="2024-09" db="EMBL/GenBank/DDBJ databases">
        <authorList>
            <person name="Sun Q."/>
            <person name="Mori K."/>
        </authorList>
    </citation>
    <scope>NUCLEOTIDE SEQUENCE [LARGE SCALE GENOMIC DNA]</scope>
    <source>
        <strain evidence="3 4">CECT 7908</strain>
    </source>
</reference>
<dbReference type="EMBL" id="JBHMEX010000052">
    <property type="protein sequence ID" value="MFB9065472.1"/>
    <property type="molecule type" value="Genomic_DNA"/>
</dbReference>
<keyword evidence="4" id="KW-1185">Reference proteome</keyword>
<keyword evidence="2" id="KW-0472">Membrane</keyword>
<accession>A0ABV5FQ22</accession>
<protein>
    <submittedName>
        <fullName evidence="3">Uncharacterized protein</fullName>
    </submittedName>
</protein>
<comment type="caution">
    <text evidence="3">The sequence shown here is derived from an EMBL/GenBank/DDBJ whole genome shotgun (WGS) entry which is preliminary data.</text>
</comment>
<feature type="coiled-coil region" evidence="1">
    <location>
        <begin position="79"/>
        <end position="152"/>
    </location>
</feature>
<dbReference type="Proteomes" id="UP001589589">
    <property type="component" value="Unassembled WGS sequence"/>
</dbReference>
<keyword evidence="2" id="KW-1133">Transmembrane helix</keyword>
<evidence type="ECO:0000313" key="4">
    <source>
        <dbReference type="Proteomes" id="UP001589589"/>
    </source>
</evidence>